<feature type="domain" description="DUF4261" evidence="1">
    <location>
        <begin position="281"/>
        <end position="355"/>
    </location>
</feature>
<keyword evidence="3" id="KW-1185">Reference proteome</keyword>
<dbReference type="EMBL" id="ADKX01000039">
    <property type="protein sequence ID" value="EFW04107.1"/>
    <property type="molecule type" value="Genomic_DNA"/>
</dbReference>
<dbReference type="AlphaFoldDB" id="E7GC98"/>
<dbReference type="GeneID" id="78227979"/>
<name>E7GC98_9FIRM</name>
<sequence length="360" mass="41854">MDQKENALQCMIEWLSHENELGKAPSQIQIAGEFDLHNLHYYIFKFKKSRFSSWLVGVCGGYHEDEIGHCGHIFSEYENYHEDTAQQKCINMIEQIREYWMNAANESDELKERTLFVHFVLLKDSNVNLKDVFHYLKENCHIECNQIEESKGNVYVANVKESMISVSIMETPVPEGEAEYYAQGCYMWEDAVEQVKEHKAHIIVTTSGHGIDTREAMLLQSQLIDACFNFEQSIAVYGDEMVWPKHIYRDIMNDYYQDESLPVMLWVYLGIVTNQEGNHIYTIGLKNFGHYEIETLPTTIQLSELHEFMFNVICYIIEQRAELHQGETIGVSATQKCQITLSQGIFLDEKTLKIEVVDIE</sequence>
<evidence type="ECO:0000313" key="3">
    <source>
        <dbReference type="Proteomes" id="UP000003157"/>
    </source>
</evidence>
<dbReference type="Proteomes" id="UP000003157">
    <property type="component" value="Unassembled WGS sequence"/>
</dbReference>
<organism evidence="2 3">
    <name type="scientific">Coprobacillus cateniformis</name>
    <dbReference type="NCBI Taxonomy" id="100884"/>
    <lineage>
        <taxon>Bacteria</taxon>
        <taxon>Bacillati</taxon>
        <taxon>Bacillota</taxon>
        <taxon>Erysipelotrichia</taxon>
        <taxon>Erysipelotrichales</taxon>
        <taxon>Coprobacillaceae</taxon>
        <taxon>Coprobacillus</taxon>
    </lineage>
</organism>
<protein>
    <recommendedName>
        <fullName evidence="1">DUF4261 domain-containing protein</fullName>
    </recommendedName>
</protein>
<dbReference type="InterPro" id="IPR025357">
    <property type="entry name" value="DUF4261"/>
</dbReference>
<dbReference type="RefSeq" id="WP_008789478.1">
    <property type="nucleotide sequence ID" value="NZ_AKCB01000001.1"/>
</dbReference>
<dbReference type="STRING" id="100884.GCA_000269565_00041"/>
<dbReference type="eggNOG" id="ENOG502ZA5G">
    <property type="taxonomic scope" value="Bacteria"/>
</dbReference>
<reference evidence="2 3" key="1">
    <citation type="submission" date="2010-12" db="EMBL/GenBank/DDBJ databases">
        <title>The Genome Sequence of Coprobacillus sp. strain 29_1.</title>
        <authorList>
            <consortium name="The Broad Institute Genome Sequencing Platform"/>
            <person name="Earl A."/>
            <person name="Ward D."/>
            <person name="Feldgarden M."/>
            <person name="Gevers D."/>
            <person name="Daigneault M."/>
            <person name="Sibley C.D."/>
            <person name="White A."/>
            <person name="Strauss J."/>
            <person name="Allen-Vercoe E."/>
            <person name="Young S.K."/>
            <person name="Zeng Q."/>
            <person name="Gargeya S."/>
            <person name="Fitzgerald M."/>
            <person name="Haas B."/>
            <person name="Abouelleil A."/>
            <person name="Alvarado L."/>
            <person name="Arachchi H.M."/>
            <person name="Berlin A."/>
            <person name="Brown A."/>
            <person name="Chapman S.B."/>
            <person name="Chen Z."/>
            <person name="Dunbar C."/>
            <person name="Freedman E."/>
            <person name="Gearin G."/>
            <person name="Gellesch M."/>
            <person name="Goldberg J."/>
            <person name="Griggs A."/>
            <person name="Gujja S."/>
            <person name="Heilman E."/>
            <person name="Heiman D."/>
            <person name="Howarth C."/>
            <person name="Larson L."/>
            <person name="Lui A."/>
            <person name="MacDonald P.J.P."/>
            <person name="Mehta T."/>
            <person name="Montmayeur A."/>
            <person name="Murphy C."/>
            <person name="Neiman D."/>
            <person name="Pearson M."/>
            <person name="Priest M."/>
            <person name="Roberts A."/>
            <person name="Saif S."/>
            <person name="Shea T."/>
            <person name="Shenoy N."/>
            <person name="Sisk P."/>
            <person name="Stolte C."/>
            <person name="Sykes S."/>
            <person name="White J."/>
            <person name="Yandava C."/>
            <person name="Nusbaum C."/>
            <person name="Birren B."/>
        </authorList>
    </citation>
    <scope>NUCLEOTIDE SEQUENCE [LARGE SCALE GENOMIC DNA]</scope>
    <source>
        <strain evidence="2 3">29_1</strain>
    </source>
</reference>
<dbReference type="HOGENOM" id="CLU_065762_1_0_9"/>
<comment type="caution">
    <text evidence="2">The sequence shown here is derived from an EMBL/GenBank/DDBJ whole genome shotgun (WGS) entry which is preliminary data.</text>
</comment>
<evidence type="ECO:0000259" key="1">
    <source>
        <dbReference type="Pfam" id="PF14080"/>
    </source>
</evidence>
<gene>
    <name evidence="2" type="ORF">HMPREF9488_02390</name>
</gene>
<proteinExistence type="predicted"/>
<evidence type="ECO:0000313" key="2">
    <source>
        <dbReference type="EMBL" id="EFW04107.1"/>
    </source>
</evidence>
<dbReference type="OrthoDB" id="4827574at2"/>
<dbReference type="Pfam" id="PF14080">
    <property type="entry name" value="DUF4261"/>
    <property type="match status" value="1"/>
</dbReference>
<accession>E7GC98</accession>